<reference evidence="1 2" key="1">
    <citation type="submission" date="2018-08" db="EMBL/GenBank/DDBJ databases">
        <title>Comamonas testosteroni strain SWCO2.</title>
        <authorList>
            <person name="Jiang N."/>
            <person name="Zhang X.Z."/>
        </authorList>
    </citation>
    <scope>NUCLEOTIDE SEQUENCE [LARGE SCALE GENOMIC DNA]</scope>
    <source>
        <strain evidence="1 2">SWCO2</strain>
    </source>
</reference>
<accession>A0A373FN34</accession>
<keyword evidence="2" id="KW-1185">Reference proteome</keyword>
<protein>
    <submittedName>
        <fullName evidence="1">DUF3987 domain-containing protein</fullName>
    </submittedName>
</protein>
<evidence type="ECO:0000313" key="1">
    <source>
        <dbReference type="EMBL" id="RGE45568.1"/>
    </source>
</evidence>
<gene>
    <name evidence="1" type="ORF">DZC30_08200</name>
</gene>
<dbReference type="AlphaFoldDB" id="A0A373FN34"/>
<dbReference type="Proteomes" id="UP000261948">
    <property type="component" value="Unassembled WGS sequence"/>
</dbReference>
<sequence length="548" mass="61662">MSTKYGTRNPDGFPIDVLPKLLKNTLFEVEEDIQSPIGLIASSMLSTMAIACQGAFNIRTPINSVLPSSLFIITVAESGERKTATDNIFIQTIRDFEAERRQYHRTKLQSYESKRSVWEFQKKELERSLRFEIREGNGETEPIREHLEELLKNKPVAPLQIRLLYSDSTSEALLENLAFLWPSGAIHSSEASTVMSGRTLHKLGPLNELWDGDSYIPVDRKKSDSFELKDARLSISLMIQLQPFIEFLSKKNGLAINIGLTSRFLVAMPTSTQGFRKIGKIPDTEKSNPTSALSHFKDTLLHWLKISERQTLDGTPLQEFSFDEAAGEAYLEILSSIESAIAPGGEFEEHGAIASKLGNNLARIAGLIQAFENKNNSITYNSLSTASQILYWYTCQHIKFVKNFKNELTDEDMGNMLLEWLRDHPNSCGAPQFRLSQLYKSVSNPIRGKERVLRAVHNLEQRGILIYNRNFSPITVEFSQNLANGFRFNSPPDPFKSDWSQRGEAFLNGILVSKFTTVETQVEPAPAPEEFHSQAMPEAPFFPGSSGV</sequence>
<dbReference type="InterPro" id="IPR025048">
    <property type="entry name" value="DUF3987"/>
</dbReference>
<name>A0A373FN34_COMTE</name>
<dbReference type="OrthoDB" id="9067983at2"/>
<organism evidence="1 2">
    <name type="scientific">Comamonas testosteroni</name>
    <name type="common">Pseudomonas testosteroni</name>
    <dbReference type="NCBI Taxonomy" id="285"/>
    <lineage>
        <taxon>Bacteria</taxon>
        <taxon>Pseudomonadati</taxon>
        <taxon>Pseudomonadota</taxon>
        <taxon>Betaproteobacteria</taxon>
        <taxon>Burkholderiales</taxon>
        <taxon>Comamonadaceae</taxon>
        <taxon>Comamonas</taxon>
    </lineage>
</organism>
<evidence type="ECO:0000313" key="2">
    <source>
        <dbReference type="Proteomes" id="UP000261948"/>
    </source>
</evidence>
<dbReference type="Pfam" id="PF13148">
    <property type="entry name" value="DUF3987"/>
    <property type="match status" value="1"/>
</dbReference>
<proteinExistence type="predicted"/>
<comment type="caution">
    <text evidence="1">The sequence shown here is derived from an EMBL/GenBank/DDBJ whole genome shotgun (WGS) entry which is preliminary data.</text>
</comment>
<dbReference type="EMBL" id="QURR01000008">
    <property type="protein sequence ID" value="RGE45568.1"/>
    <property type="molecule type" value="Genomic_DNA"/>
</dbReference>